<keyword evidence="3" id="KW-1185">Reference proteome</keyword>
<evidence type="ECO:0000256" key="1">
    <source>
        <dbReference type="SAM" id="MobiDB-lite"/>
    </source>
</evidence>
<feature type="region of interest" description="Disordered" evidence="1">
    <location>
        <begin position="38"/>
        <end position="71"/>
    </location>
</feature>
<gene>
    <name evidence="2" type="ORF">AVEN_256714_1</name>
</gene>
<sequence length="202" mass="22946">MTSQQHLFPSTRNNLSHRVSILYSKTFPHFLTPRNTSLQSKLISKKKRKDKHSERYKAWPPPPPSGHQSRPLPIVVDSACITEDHQCPERLALEKKDDSQYSRPKRIREHAGITKYALGKRVSISAEIRSCEDLATESASGVIKGLMYSAIISHSAFAPNPCVTRFERHHKHRIGVRVATRSNNESAIKCWCCEGKFDVDDD</sequence>
<organism evidence="2 3">
    <name type="scientific">Araneus ventricosus</name>
    <name type="common">Orbweaver spider</name>
    <name type="synonym">Epeira ventricosa</name>
    <dbReference type="NCBI Taxonomy" id="182803"/>
    <lineage>
        <taxon>Eukaryota</taxon>
        <taxon>Metazoa</taxon>
        <taxon>Ecdysozoa</taxon>
        <taxon>Arthropoda</taxon>
        <taxon>Chelicerata</taxon>
        <taxon>Arachnida</taxon>
        <taxon>Araneae</taxon>
        <taxon>Araneomorphae</taxon>
        <taxon>Entelegynae</taxon>
        <taxon>Araneoidea</taxon>
        <taxon>Araneidae</taxon>
        <taxon>Araneus</taxon>
    </lineage>
</organism>
<dbReference type="EMBL" id="BGPR01022928">
    <property type="protein sequence ID" value="GBN89713.1"/>
    <property type="molecule type" value="Genomic_DNA"/>
</dbReference>
<comment type="caution">
    <text evidence="2">The sequence shown here is derived from an EMBL/GenBank/DDBJ whole genome shotgun (WGS) entry which is preliminary data.</text>
</comment>
<name>A0A4Y2SPS0_ARAVE</name>
<evidence type="ECO:0000313" key="2">
    <source>
        <dbReference type="EMBL" id="GBN89713.1"/>
    </source>
</evidence>
<evidence type="ECO:0000313" key="3">
    <source>
        <dbReference type="Proteomes" id="UP000499080"/>
    </source>
</evidence>
<dbReference type="AlphaFoldDB" id="A0A4Y2SPS0"/>
<proteinExistence type="predicted"/>
<protein>
    <submittedName>
        <fullName evidence="2">Uncharacterized protein</fullName>
    </submittedName>
</protein>
<accession>A0A4Y2SPS0</accession>
<dbReference type="Proteomes" id="UP000499080">
    <property type="component" value="Unassembled WGS sequence"/>
</dbReference>
<reference evidence="2 3" key="1">
    <citation type="journal article" date="2019" name="Sci. Rep.">
        <title>Orb-weaving spider Araneus ventricosus genome elucidates the spidroin gene catalogue.</title>
        <authorList>
            <person name="Kono N."/>
            <person name="Nakamura H."/>
            <person name="Ohtoshi R."/>
            <person name="Moran D.A.P."/>
            <person name="Shinohara A."/>
            <person name="Yoshida Y."/>
            <person name="Fujiwara M."/>
            <person name="Mori M."/>
            <person name="Tomita M."/>
            <person name="Arakawa K."/>
        </authorList>
    </citation>
    <scope>NUCLEOTIDE SEQUENCE [LARGE SCALE GENOMIC DNA]</scope>
</reference>